<comment type="caution">
    <text evidence="6">The sequence shown here is derived from an EMBL/GenBank/DDBJ whole genome shotgun (WGS) entry which is preliminary data.</text>
</comment>
<keyword evidence="7" id="KW-1185">Reference proteome</keyword>
<dbReference type="EC" id="2.7.7.102" evidence="3"/>
<evidence type="ECO:0000313" key="6">
    <source>
        <dbReference type="EMBL" id="KAJ8609026.1"/>
    </source>
</evidence>
<name>A0AAD7UK52_9STRA</name>
<protein>
    <recommendedName>
        <fullName evidence="1">DNA-directed primase/polymerase protein</fullName>
        <ecNumber evidence="3">2.7.7.102</ecNumber>
    </recommendedName>
</protein>
<proteinExistence type="predicted"/>
<organism evidence="6 7">
    <name type="scientific">Chrysophaeum taylorii</name>
    <dbReference type="NCBI Taxonomy" id="2483200"/>
    <lineage>
        <taxon>Eukaryota</taxon>
        <taxon>Sar</taxon>
        <taxon>Stramenopiles</taxon>
        <taxon>Ochrophyta</taxon>
        <taxon>Pelagophyceae</taxon>
        <taxon>Pelagomonadales</taxon>
        <taxon>Pelagomonadaceae</taxon>
        <taxon>Chrysophaeum</taxon>
    </lineage>
</organism>
<dbReference type="PANTHER" id="PTHR31399">
    <property type="entry name" value="DNA-DIRECTED PRIMASE / POLYMERASE PROTEIN"/>
    <property type="match status" value="1"/>
</dbReference>
<gene>
    <name evidence="6" type="ORF">CTAYLR_008703</name>
</gene>
<comment type="catalytic activity">
    <reaction evidence="4">
        <text>DNA(n) + a 2'-deoxyribonucleoside 5'-triphosphate = DNA(n+1) + diphosphate</text>
        <dbReference type="Rhea" id="RHEA:22508"/>
        <dbReference type="Rhea" id="RHEA-COMP:17339"/>
        <dbReference type="Rhea" id="RHEA-COMP:17340"/>
        <dbReference type="ChEBI" id="CHEBI:33019"/>
        <dbReference type="ChEBI" id="CHEBI:61560"/>
        <dbReference type="ChEBI" id="CHEBI:173112"/>
        <dbReference type="EC" id="2.7.7.7"/>
    </reaction>
    <physiologicalReaction direction="left-to-right" evidence="4">
        <dbReference type="Rhea" id="RHEA:22509"/>
    </physiologicalReaction>
</comment>
<dbReference type="InterPro" id="IPR044917">
    <property type="entry name" value="PRIMPOL"/>
</dbReference>
<evidence type="ECO:0000256" key="3">
    <source>
        <dbReference type="ARBA" id="ARBA00044768"/>
    </source>
</evidence>
<dbReference type="GO" id="GO:0003682">
    <property type="term" value="F:chromatin binding"/>
    <property type="evidence" value="ECO:0007669"/>
    <property type="project" value="TreeGrafter"/>
</dbReference>
<dbReference type="GO" id="GO:0031297">
    <property type="term" value="P:replication fork processing"/>
    <property type="evidence" value="ECO:0007669"/>
    <property type="project" value="TreeGrafter"/>
</dbReference>
<evidence type="ECO:0000313" key="7">
    <source>
        <dbReference type="Proteomes" id="UP001230188"/>
    </source>
</evidence>
<dbReference type="GO" id="GO:0005759">
    <property type="term" value="C:mitochondrial matrix"/>
    <property type="evidence" value="ECO:0007669"/>
    <property type="project" value="TreeGrafter"/>
</dbReference>
<dbReference type="GO" id="GO:0005634">
    <property type="term" value="C:nucleus"/>
    <property type="evidence" value="ECO:0007669"/>
    <property type="project" value="TreeGrafter"/>
</dbReference>
<evidence type="ECO:0000256" key="1">
    <source>
        <dbReference type="ARBA" id="ARBA00026139"/>
    </source>
</evidence>
<dbReference type="EMBL" id="JAQMWT010000154">
    <property type="protein sequence ID" value="KAJ8609026.1"/>
    <property type="molecule type" value="Genomic_DNA"/>
</dbReference>
<evidence type="ECO:0000256" key="5">
    <source>
        <dbReference type="SAM" id="MobiDB-lite"/>
    </source>
</evidence>
<comment type="catalytic activity">
    <reaction evidence="2">
        <text>ssDNA + n NTP = ssDNA/pppN(pN)n-1 hybrid + (n-1) diphosphate.</text>
        <dbReference type="EC" id="2.7.7.102"/>
    </reaction>
</comment>
<accession>A0AAD7UK52</accession>
<dbReference type="Proteomes" id="UP001230188">
    <property type="component" value="Unassembled WGS sequence"/>
</dbReference>
<dbReference type="GO" id="GO:0009411">
    <property type="term" value="P:response to UV"/>
    <property type="evidence" value="ECO:0007669"/>
    <property type="project" value="TreeGrafter"/>
</dbReference>
<dbReference type="GO" id="GO:0006264">
    <property type="term" value="P:mitochondrial DNA replication"/>
    <property type="evidence" value="ECO:0007669"/>
    <property type="project" value="TreeGrafter"/>
</dbReference>
<reference evidence="6" key="1">
    <citation type="submission" date="2023-01" db="EMBL/GenBank/DDBJ databases">
        <title>Metagenome sequencing of chrysophaentin producing Chrysophaeum taylorii.</title>
        <authorList>
            <person name="Davison J."/>
            <person name="Bewley C."/>
        </authorList>
    </citation>
    <scope>NUCLEOTIDE SEQUENCE</scope>
    <source>
        <strain evidence="6">NIES-1699</strain>
    </source>
</reference>
<sequence length="417" mass="47729">MVVKRRWSVDVDEEEEVVDHGFRRPPKKIDVDNFYEKGAIVPYDGTWREFPKQAMAFGFVDDWGTEDPPRLWAMELAEGKRRYVAAHWARFRKEYEARAERHFYELIREKTAVRPYFDLESTTTSEPRTETRALATEFLDVVAIELSDFGAECRREGHFEVQADLSFAVLRGLPVVDDDGVRATAFNEVIAPQRYVVLEASTPTKFSQHAVFPDCLVKSTRDLGVFVAGVLARYPRYAGIVDLSVYSRNRLFRLCGSAKRGKTNTLVHVSSDDILPEETLVVPATRRSRTEPLGFDDDPALLPHPQTPRRRREQQSRDAAVVVVPPPKDLEAFVLGCRPGSYVRKRERLSPSRLAFHLAGNNRYCERIQRHHKSNNVYLVVDLDTRLLFQRCHDPDCRGFAGFPVPLPPRLGLSTKT</sequence>
<evidence type="ECO:0000256" key="4">
    <source>
        <dbReference type="ARBA" id="ARBA00047303"/>
    </source>
</evidence>
<feature type="region of interest" description="Disordered" evidence="5">
    <location>
        <begin position="288"/>
        <end position="319"/>
    </location>
</feature>
<dbReference type="GO" id="GO:0003887">
    <property type="term" value="F:DNA-directed DNA polymerase activity"/>
    <property type="evidence" value="ECO:0007669"/>
    <property type="project" value="UniProtKB-EC"/>
</dbReference>
<dbReference type="Pfam" id="PF03121">
    <property type="entry name" value="Herpes_UL52"/>
    <property type="match status" value="1"/>
</dbReference>
<dbReference type="GO" id="GO:0042276">
    <property type="term" value="P:error-prone translesion synthesis"/>
    <property type="evidence" value="ECO:0007669"/>
    <property type="project" value="InterPro"/>
</dbReference>
<dbReference type="PANTHER" id="PTHR31399:SF0">
    <property type="entry name" value="DNA-DIRECTED PRIMASE_POLYMERASE PROTEIN"/>
    <property type="match status" value="1"/>
</dbReference>
<dbReference type="AlphaFoldDB" id="A0AAD7UK52"/>
<evidence type="ECO:0000256" key="2">
    <source>
        <dbReference type="ARBA" id="ARBA00044677"/>
    </source>
</evidence>